<dbReference type="RefSeq" id="WP_144229526.1">
    <property type="nucleotide sequence ID" value="NZ_CBCRVV010000018.1"/>
</dbReference>
<name>A0A556QRD3_9BACT</name>
<evidence type="ECO:0000313" key="2">
    <source>
        <dbReference type="EMBL" id="TSJ79183.1"/>
    </source>
</evidence>
<sequence>MKLIRHSLLAVTLAFLGLGAVEVQAAGSATDIAGLYYTGQTSTGSLQSGGGRDAHWDVTYAYVNGTRYRSTSNNSYADTTYTSVNGAYVLSSTANSGGANNYIDGAYTPNTSSAQWITAPGAMTTATGGTANAGGDFLPGNGTSGSNSAFYVYQLAFTIVGTGSGVATNNISISLTIAADDSYDIYVSKNQVSVSSGGSITSDYGISASGTAAWNNTTAVSLQNYGSSSADNTTFNIGTNYLTIVVRNSNSVDGSSSNADLNPSGLLVYQVGALATINGNPVPEVGTMLPLLGAVGLYGAFSLRRGRRSSAPVFAA</sequence>
<dbReference type="Proteomes" id="UP000315648">
    <property type="component" value="Unassembled WGS sequence"/>
</dbReference>
<proteinExistence type="predicted"/>
<protein>
    <recommendedName>
        <fullName evidence="4">PEP-CTERM sorting domain-containing protein</fullName>
    </recommendedName>
</protein>
<keyword evidence="1" id="KW-0732">Signal</keyword>
<comment type="caution">
    <text evidence="2">The sequence shown here is derived from an EMBL/GenBank/DDBJ whole genome shotgun (WGS) entry which is preliminary data.</text>
</comment>
<organism evidence="2 3">
    <name type="scientific">Rariglobus hedericola</name>
    <dbReference type="NCBI Taxonomy" id="2597822"/>
    <lineage>
        <taxon>Bacteria</taxon>
        <taxon>Pseudomonadati</taxon>
        <taxon>Verrucomicrobiota</taxon>
        <taxon>Opitutia</taxon>
        <taxon>Opitutales</taxon>
        <taxon>Opitutaceae</taxon>
        <taxon>Rariglobus</taxon>
    </lineage>
</organism>
<accession>A0A556QRD3</accession>
<gene>
    <name evidence="2" type="ORF">FPL22_07780</name>
</gene>
<evidence type="ECO:0000313" key="3">
    <source>
        <dbReference type="Proteomes" id="UP000315648"/>
    </source>
</evidence>
<dbReference type="OrthoDB" id="194116at2"/>
<dbReference type="EMBL" id="VMBG01000001">
    <property type="protein sequence ID" value="TSJ79183.1"/>
    <property type="molecule type" value="Genomic_DNA"/>
</dbReference>
<reference evidence="2 3" key="1">
    <citation type="submission" date="2019-07" db="EMBL/GenBank/DDBJ databases">
        <title>Description of 53C-WASEF.</title>
        <authorList>
            <person name="Pitt A."/>
            <person name="Hahn M.W."/>
        </authorList>
    </citation>
    <scope>NUCLEOTIDE SEQUENCE [LARGE SCALE GENOMIC DNA]</scope>
    <source>
        <strain evidence="2 3">53C-WASEF</strain>
    </source>
</reference>
<evidence type="ECO:0000256" key="1">
    <source>
        <dbReference type="SAM" id="SignalP"/>
    </source>
</evidence>
<feature type="signal peptide" evidence="1">
    <location>
        <begin position="1"/>
        <end position="25"/>
    </location>
</feature>
<keyword evidence="3" id="KW-1185">Reference proteome</keyword>
<evidence type="ECO:0008006" key="4">
    <source>
        <dbReference type="Google" id="ProtNLM"/>
    </source>
</evidence>
<dbReference type="AlphaFoldDB" id="A0A556QRD3"/>
<feature type="chain" id="PRO_5021781146" description="PEP-CTERM sorting domain-containing protein" evidence="1">
    <location>
        <begin position="26"/>
        <end position="316"/>
    </location>
</feature>